<dbReference type="GeneID" id="9062370"/>
<dbReference type="OrthoDB" id="10619439at2759"/>
<dbReference type="OMA" id="AYRDESM"/>
<feature type="compositionally biased region" description="Basic and acidic residues" evidence="1">
    <location>
        <begin position="440"/>
        <end position="458"/>
    </location>
</feature>
<accession>C5KDL2</accession>
<evidence type="ECO:0000313" key="3">
    <source>
        <dbReference type="Proteomes" id="UP000007800"/>
    </source>
</evidence>
<feature type="region of interest" description="Disordered" evidence="1">
    <location>
        <begin position="340"/>
        <end position="552"/>
    </location>
</feature>
<dbReference type="Proteomes" id="UP000007800">
    <property type="component" value="Unassembled WGS sequence"/>
</dbReference>
<name>C5KDL2_PERM5</name>
<dbReference type="AlphaFoldDB" id="C5KDL2"/>
<gene>
    <name evidence="2" type="ORF">Pmar_PMAR022251</name>
</gene>
<sequence>MNKLRLSPAEEEAIKRQHAHRERIKRMMAVRHGEVIRSKRIIARMKLAEDMQCKEDKKHSIIHNINSYKEELRALIQAKEDIEVTLDQGRRNAHAFTTALSSGLRQQQQQGLRDEELVWLRYQHALDAIHQERGRGEDDEVVKRIIDARDKANKLSSSFKPKNTQFFPSDDIFIKNEKDNKRGAWMSHDLLTQYAETAFHAYDNPGEVADDSILEDSCRKRKPVLPHDWDSIVADRGRKALMKERDRIRCEEAERDIDVKTSLLQRYMQRKAKADIIVTERARKIGEERKQPLVEVATITTIPGKEDAVPISQEARDEVVEQVIDDEGEGRMPRLDAAGLREGKEEGIERNGIETGERVPVIGEGVQGPEERSPKGVEEESKEGSSGVGVEGQLEDRKEQQSERPQVVVEEVEGSIMQEGGAEVEKLCEEGPVEEESNEAEERPSEGKRQQQEVERRPQYLRKASQAPKRLSQGKSEEEMRLRASVKERPKDNQQEVEGSSVRLRPMNGKPRGVNNAVKHGVRKSQEREVKRRPQGTCPRRSDVIGTQQSSGRVSQEELWVVVRGKDGDRTPTVDPTVDKGSIDVLKEVDKHEGAVLGVEVMVEEQQQQPSRPIHDDVCPPTTRAAAITSFLSGEDRAYRDESMMGRGVDGLSLSLLSYPSDDTRDSIEQLIRQYEMPSLEKEEPMVMMEGEDDWKAQLDNLKKELDEVISY</sequence>
<feature type="compositionally biased region" description="Basic and acidic residues" evidence="1">
    <location>
        <begin position="340"/>
        <end position="357"/>
    </location>
</feature>
<feature type="compositionally biased region" description="Basic and acidic residues" evidence="1">
    <location>
        <begin position="369"/>
        <end position="383"/>
    </location>
</feature>
<keyword evidence="3" id="KW-1185">Reference proteome</keyword>
<dbReference type="RefSeq" id="XP_002785519.1">
    <property type="nucleotide sequence ID" value="XM_002785473.1"/>
</dbReference>
<evidence type="ECO:0000313" key="2">
    <source>
        <dbReference type="EMBL" id="EER17315.1"/>
    </source>
</evidence>
<dbReference type="InParanoid" id="C5KDL2"/>
<proteinExistence type="predicted"/>
<evidence type="ECO:0000256" key="1">
    <source>
        <dbReference type="SAM" id="MobiDB-lite"/>
    </source>
</evidence>
<dbReference type="EMBL" id="GG672124">
    <property type="protein sequence ID" value="EER17315.1"/>
    <property type="molecule type" value="Genomic_DNA"/>
</dbReference>
<reference evidence="2 3" key="1">
    <citation type="submission" date="2008-07" db="EMBL/GenBank/DDBJ databases">
        <authorList>
            <person name="El-Sayed N."/>
            <person name="Caler E."/>
            <person name="Inman J."/>
            <person name="Amedeo P."/>
            <person name="Hass B."/>
            <person name="Wortman J."/>
        </authorList>
    </citation>
    <scope>NUCLEOTIDE SEQUENCE [LARGE SCALE GENOMIC DNA]</scope>
    <source>
        <strain evidence="3">ATCC 50983 / TXsc</strain>
    </source>
</reference>
<protein>
    <submittedName>
        <fullName evidence="2">Phoshoprotein 300, putative</fullName>
    </submittedName>
</protein>
<feature type="compositionally biased region" description="Basic and acidic residues" evidence="1">
    <location>
        <begin position="475"/>
        <end position="494"/>
    </location>
</feature>
<organism evidence="3">
    <name type="scientific">Perkinsus marinus (strain ATCC 50983 / TXsc)</name>
    <dbReference type="NCBI Taxonomy" id="423536"/>
    <lineage>
        <taxon>Eukaryota</taxon>
        <taxon>Sar</taxon>
        <taxon>Alveolata</taxon>
        <taxon>Perkinsozoa</taxon>
        <taxon>Perkinsea</taxon>
        <taxon>Perkinsida</taxon>
        <taxon>Perkinsidae</taxon>
        <taxon>Perkinsus</taxon>
    </lineage>
</organism>